<keyword evidence="2" id="KW-1185">Reference proteome</keyword>
<gene>
    <name evidence="1" type="ORF">E2C01_048132</name>
</gene>
<accession>A0A5B7GAC4</accession>
<evidence type="ECO:0000313" key="1">
    <source>
        <dbReference type="EMBL" id="MPC54223.1"/>
    </source>
</evidence>
<reference evidence="1 2" key="1">
    <citation type="submission" date="2019-05" db="EMBL/GenBank/DDBJ databases">
        <title>Another draft genome of Portunus trituberculatus and its Hox gene families provides insights of decapod evolution.</title>
        <authorList>
            <person name="Jeong J.-H."/>
            <person name="Song I."/>
            <person name="Kim S."/>
            <person name="Choi T."/>
            <person name="Kim D."/>
            <person name="Ryu S."/>
            <person name="Kim W."/>
        </authorList>
    </citation>
    <scope>NUCLEOTIDE SEQUENCE [LARGE SCALE GENOMIC DNA]</scope>
    <source>
        <tissue evidence="1">Muscle</tissue>
    </source>
</reference>
<protein>
    <submittedName>
        <fullName evidence="1">Uncharacterized protein</fullName>
    </submittedName>
</protein>
<dbReference type="AlphaFoldDB" id="A0A5B7GAC4"/>
<proteinExistence type="predicted"/>
<organism evidence="1 2">
    <name type="scientific">Portunus trituberculatus</name>
    <name type="common">Swimming crab</name>
    <name type="synonym">Neptunus trituberculatus</name>
    <dbReference type="NCBI Taxonomy" id="210409"/>
    <lineage>
        <taxon>Eukaryota</taxon>
        <taxon>Metazoa</taxon>
        <taxon>Ecdysozoa</taxon>
        <taxon>Arthropoda</taxon>
        <taxon>Crustacea</taxon>
        <taxon>Multicrustacea</taxon>
        <taxon>Malacostraca</taxon>
        <taxon>Eumalacostraca</taxon>
        <taxon>Eucarida</taxon>
        <taxon>Decapoda</taxon>
        <taxon>Pleocyemata</taxon>
        <taxon>Brachyura</taxon>
        <taxon>Eubrachyura</taxon>
        <taxon>Portunoidea</taxon>
        <taxon>Portunidae</taxon>
        <taxon>Portuninae</taxon>
        <taxon>Portunus</taxon>
    </lineage>
</organism>
<dbReference type="Proteomes" id="UP000324222">
    <property type="component" value="Unassembled WGS sequence"/>
</dbReference>
<dbReference type="EMBL" id="VSRR010012203">
    <property type="protein sequence ID" value="MPC54223.1"/>
    <property type="molecule type" value="Genomic_DNA"/>
</dbReference>
<name>A0A5B7GAC4_PORTR</name>
<evidence type="ECO:0000313" key="2">
    <source>
        <dbReference type="Proteomes" id="UP000324222"/>
    </source>
</evidence>
<comment type="caution">
    <text evidence="1">The sequence shown here is derived from an EMBL/GenBank/DDBJ whole genome shotgun (WGS) entry which is preliminary data.</text>
</comment>
<sequence>MLQVLGSGATVQRNQITPMKRSILCHYDHQEREGLSYSQPGDLLASSLHSLLTQVAINFTSSSSRQLRGTPVMRAGVRSAIFRNASLWTIFI</sequence>